<dbReference type="InterPro" id="IPR059024">
    <property type="entry name" value="SYNRG_C"/>
</dbReference>
<evidence type="ECO:0000256" key="1">
    <source>
        <dbReference type="SAM" id="MobiDB-lite"/>
    </source>
</evidence>
<accession>A0A811RF25</accession>
<reference evidence="3" key="1">
    <citation type="submission" date="2020-10" db="EMBL/GenBank/DDBJ databases">
        <authorList>
            <person name="Han B."/>
            <person name="Lu T."/>
            <person name="Zhao Q."/>
            <person name="Huang X."/>
            <person name="Zhao Y."/>
        </authorList>
    </citation>
    <scope>NUCLEOTIDE SEQUENCE</scope>
</reference>
<sequence>MDAVAFPPPPAPFLDEDLDFGDFTFASAPAAPQPQLPAAAFAAFDDDWGDFVASGLGSDAVASAPPTAAPAAAPSSSSSWAKPRGPLPLSLFGAAADDGGQEEEEGPAGPPPTATAPQRALSFPSNGSEPADLKDLIAGLYGSQPPPVADAVLDPQVEAEDDEGFGDDDWEFTAATAEPVDQDGDGPGHADGIGKIEDITKSLSTDQEDWSSFTSVDYKLNHVHQTTDGLGTHESTGESVKASTYSPANNSSILNLYKESERADTIHIAQSSAESVQSSSDLFSNNEMNSSFETDDNHSSRSTSDCILIEFYHRLREESLTAISRHMKDLREAQKESTFSDENNKATAIGRDIQEIYDKLKDSLLPKGFFTEEQPRKDVYITELLNCIKEEHLKDLEQEYCLAEKIERASEDTDVAVELYKLSVSTLHILKLASKEEQGDYVGSWYSMLLSCAQELQHGAALWQEFYHANVCDRVVSEGGHYFIALGEIYRVAQILHLSLQCFKPWVLADLGMLSKMLSSLDSCTDAWTSGLEMALKMVIDRNHIDACFAKALMESIKNITKLEVPNLQRIIPNNEMRCRLSLLPSSLLPGLNVVMWNGGHYFVKVANLWANRISPDPPLLPSNPASSMNNAATLASHAE</sequence>
<feature type="region of interest" description="Disordered" evidence="1">
    <location>
        <begin position="228"/>
        <end position="248"/>
    </location>
</feature>
<dbReference type="Pfam" id="PF25999">
    <property type="entry name" value="SYNRG_C"/>
    <property type="match status" value="1"/>
</dbReference>
<keyword evidence="4" id="KW-1185">Reference proteome</keyword>
<evidence type="ECO:0000313" key="3">
    <source>
        <dbReference type="EMBL" id="CAD6268505.1"/>
    </source>
</evidence>
<gene>
    <name evidence="3" type="ORF">NCGR_LOCUS51810</name>
</gene>
<protein>
    <recommendedName>
        <fullName evidence="2">Synergin gamma C-terminal domain-containing protein</fullName>
    </recommendedName>
</protein>
<evidence type="ECO:0000259" key="2">
    <source>
        <dbReference type="Pfam" id="PF25999"/>
    </source>
</evidence>
<feature type="domain" description="Synergin gamma C-terminal" evidence="2">
    <location>
        <begin position="434"/>
        <end position="620"/>
    </location>
</feature>
<feature type="compositionally biased region" description="Low complexity" evidence="1">
    <location>
        <begin position="271"/>
        <end position="280"/>
    </location>
</feature>
<dbReference type="EMBL" id="CAJGYO010000014">
    <property type="protein sequence ID" value="CAD6268505.1"/>
    <property type="molecule type" value="Genomic_DNA"/>
</dbReference>
<organism evidence="3 4">
    <name type="scientific">Miscanthus lutarioriparius</name>
    <dbReference type="NCBI Taxonomy" id="422564"/>
    <lineage>
        <taxon>Eukaryota</taxon>
        <taxon>Viridiplantae</taxon>
        <taxon>Streptophyta</taxon>
        <taxon>Embryophyta</taxon>
        <taxon>Tracheophyta</taxon>
        <taxon>Spermatophyta</taxon>
        <taxon>Magnoliopsida</taxon>
        <taxon>Liliopsida</taxon>
        <taxon>Poales</taxon>
        <taxon>Poaceae</taxon>
        <taxon>PACMAD clade</taxon>
        <taxon>Panicoideae</taxon>
        <taxon>Andropogonodae</taxon>
        <taxon>Andropogoneae</taxon>
        <taxon>Saccharinae</taxon>
        <taxon>Miscanthus</taxon>
    </lineage>
</organism>
<dbReference type="PANTHER" id="PTHR35701">
    <property type="entry name" value="OS11G0148400 PROTEIN"/>
    <property type="match status" value="1"/>
</dbReference>
<feature type="region of interest" description="Disordered" evidence="1">
    <location>
        <begin position="271"/>
        <end position="301"/>
    </location>
</feature>
<name>A0A811RF25_9POAL</name>
<comment type="caution">
    <text evidence="3">The sequence shown here is derived from an EMBL/GenBank/DDBJ whole genome shotgun (WGS) entry which is preliminary data.</text>
</comment>
<dbReference type="AlphaFoldDB" id="A0A811RF25"/>
<feature type="compositionally biased region" description="Low complexity" evidence="1">
    <location>
        <begin position="55"/>
        <end position="83"/>
    </location>
</feature>
<feature type="compositionally biased region" description="Polar residues" evidence="1">
    <location>
        <begin position="281"/>
        <end position="292"/>
    </location>
</feature>
<feature type="region of interest" description="Disordered" evidence="1">
    <location>
        <begin position="55"/>
        <end position="150"/>
    </location>
</feature>
<dbReference type="OrthoDB" id="765227at2759"/>
<dbReference type="PANTHER" id="PTHR35701:SF1">
    <property type="entry name" value="OS11G0148400 PROTEIN"/>
    <property type="match status" value="1"/>
</dbReference>
<dbReference type="Proteomes" id="UP000604825">
    <property type="component" value="Unassembled WGS sequence"/>
</dbReference>
<proteinExistence type="predicted"/>
<evidence type="ECO:0000313" key="4">
    <source>
        <dbReference type="Proteomes" id="UP000604825"/>
    </source>
</evidence>